<protein>
    <recommendedName>
        <fullName evidence="4">Glycosyltransferase 2-like domain-containing protein</fullName>
    </recommendedName>
</protein>
<dbReference type="EMBL" id="JAQMWT010000240">
    <property type="protein sequence ID" value="KAJ8606918.1"/>
    <property type="molecule type" value="Genomic_DNA"/>
</dbReference>
<evidence type="ECO:0000256" key="3">
    <source>
        <dbReference type="ARBA" id="ARBA00022679"/>
    </source>
</evidence>
<proteinExistence type="inferred from homology"/>
<dbReference type="Pfam" id="PF00535">
    <property type="entry name" value="Glycos_transf_2"/>
    <property type="match status" value="1"/>
</dbReference>
<keyword evidence="3" id="KW-0808">Transferase</keyword>
<dbReference type="InterPro" id="IPR029044">
    <property type="entry name" value="Nucleotide-diphossugar_trans"/>
</dbReference>
<dbReference type="GO" id="GO:0016757">
    <property type="term" value="F:glycosyltransferase activity"/>
    <property type="evidence" value="ECO:0007669"/>
    <property type="project" value="UniProtKB-KW"/>
</dbReference>
<evidence type="ECO:0000256" key="2">
    <source>
        <dbReference type="ARBA" id="ARBA00022676"/>
    </source>
</evidence>
<gene>
    <name evidence="5" type="ORF">CTAYLR_008623</name>
</gene>
<accession>A0AAD7XNS8</accession>
<evidence type="ECO:0000313" key="5">
    <source>
        <dbReference type="EMBL" id="KAJ8606918.1"/>
    </source>
</evidence>
<dbReference type="InterPro" id="IPR001173">
    <property type="entry name" value="Glyco_trans_2-like"/>
</dbReference>
<reference evidence="5" key="1">
    <citation type="submission" date="2023-01" db="EMBL/GenBank/DDBJ databases">
        <title>Metagenome sequencing of chrysophaentin producing Chrysophaeum taylorii.</title>
        <authorList>
            <person name="Davison J."/>
            <person name="Bewley C."/>
        </authorList>
    </citation>
    <scope>NUCLEOTIDE SEQUENCE</scope>
    <source>
        <strain evidence="5">NIES-1699</strain>
    </source>
</reference>
<dbReference type="Gene3D" id="3.90.550.10">
    <property type="entry name" value="Spore Coat Polysaccharide Biosynthesis Protein SpsA, Chain A"/>
    <property type="match status" value="1"/>
</dbReference>
<evidence type="ECO:0000313" key="6">
    <source>
        <dbReference type="Proteomes" id="UP001230188"/>
    </source>
</evidence>
<evidence type="ECO:0000256" key="1">
    <source>
        <dbReference type="ARBA" id="ARBA00006739"/>
    </source>
</evidence>
<comment type="similarity">
    <text evidence="1">Belongs to the glycosyltransferase 2 family.</text>
</comment>
<dbReference type="Proteomes" id="UP001230188">
    <property type="component" value="Unassembled WGS sequence"/>
</dbReference>
<name>A0AAD7XNS8_9STRA</name>
<organism evidence="5 6">
    <name type="scientific">Chrysophaeum taylorii</name>
    <dbReference type="NCBI Taxonomy" id="2483200"/>
    <lineage>
        <taxon>Eukaryota</taxon>
        <taxon>Sar</taxon>
        <taxon>Stramenopiles</taxon>
        <taxon>Ochrophyta</taxon>
        <taxon>Pelagophyceae</taxon>
        <taxon>Pelagomonadales</taxon>
        <taxon>Pelagomonadaceae</taxon>
        <taxon>Chrysophaeum</taxon>
    </lineage>
</organism>
<comment type="caution">
    <text evidence="5">The sequence shown here is derived from an EMBL/GenBank/DDBJ whole genome shotgun (WGS) entry which is preliminary data.</text>
</comment>
<feature type="domain" description="Glycosyltransferase 2-like" evidence="4">
    <location>
        <begin position="81"/>
        <end position="180"/>
    </location>
</feature>
<dbReference type="SUPFAM" id="SSF53448">
    <property type="entry name" value="Nucleotide-diphospho-sugar transferases"/>
    <property type="match status" value="1"/>
</dbReference>
<dbReference type="PANTHER" id="PTHR43179">
    <property type="entry name" value="RHAMNOSYLTRANSFERASE WBBL"/>
    <property type="match status" value="1"/>
</dbReference>
<keyword evidence="6" id="KW-1185">Reference proteome</keyword>
<evidence type="ECO:0000259" key="4">
    <source>
        <dbReference type="Pfam" id="PF00535"/>
    </source>
</evidence>
<dbReference type="AlphaFoldDB" id="A0AAD7XNS8"/>
<dbReference type="PANTHER" id="PTHR43179:SF12">
    <property type="entry name" value="GALACTOFURANOSYLTRANSFERASE GLFT2"/>
    <property type="match status" value="1"/>
</dbReference>
<keyword evidence="2" id="KW-0328">Glycosyltransferase</keyword>
<sequence>MPFLYSQVVAAVMASSAAVCPAGVLRRPWTEGRAASRRLSPNPKCPQLLGGQRNTTGSSAAAAAAAAAAALTLALTYFENEVYLAQQLAKFAAVAVEKRIFLVIVDDGSREGRRAYEHASSLANEASLFERIAIYEIDRNLGFNVAGARNLAFAMAPTEYVLLMDMDTQPTMAFLDQALGLAAFAAKRLASSAHGTHVVFHRFVRESRCKRDLGPHPAVMLLSKAAYWRAGGCDEDFAGLYGSTHFRWRAQRTPTVEYREVDRNATKFLQHIGAPCAMDADASCCGRRRGKNRHLGEAHSNRTRENRAVFKAKKNRRIDWASTYLRFSWTRRV</sequence>